<comment type="caution">
    <text evidence="1">The sequence shown here is derived from an EMBL/GenBank/DDBJ whole genome shotgun (WGS) entry which is preliminary data.</text>
</comment>
<name>A0A8X6WZF9_9ARAC</name>
<dbReference type="AlphaFoldDB" id="A0A8X6WZF9"/>
<dbReference type="Proteomes" id="UP000886998">
    <property type="component" value="Unassembled WGS sequence"/>
</dbReference>
<sequence>MSRQMAGFTCKGSFTSRQRAPEIVEEQIGPRTGGSQISVFPYSRYIIEDKSTLQGSSIAQARPCTQ</sequence>
<reference evidence="1" key="1">
    <citation type="submission" date="2020-08" db="EMBL/GenBank/DDBJ databases">
        <title>Multicomponent nature underlies the extraordinary mechanical properties of spider dragline silk.</title>
        <authorList>
            <person name="Kono N."/>
            <person name="Nakamura H."/>
            <person name="Mori M."/>
            <person name="Yoshida Y."/>
            <person name="Ohtoshi R."/>
            <person name="Malay A.D."/>
            <person name="Moran D.A.P."/>
            <person name="Tomita M."/>
            <person name="Numata K."/>
            <person name="Arakawa K."/>
        </authorList>
    </citation>
    <scope>NUCLEOTIDE SEQUENCE</scope>
</reference>
<protein>
    <submittedName>
        <fullName evidence="1">Uncharacterized protein</fullName>
    </submittedName>
</protein>
<accession>A0A8X6WZF9</accession>
<evidence type="ECO:0000313" key="1">
    <source>
        <dbReference type="EMBL" id="GFY42686.1"/>
    </source>
</evidence>
<gene>
    <name evidence="1" type="ORF">TNIN_392721</name>
</gene>
<proteinExistence type="predicted"/>
<keyword evidence="2" id="KW-1185">Reference proteome</keyword>
<evidence type="ECO:0000313" key="2">
    <source>
        <dbReference type="Proteomes" id="UP000886998"/>
    </source>
</evidence>
<dbReference type="OrthoDB" id="10545280at2759"/>
<dbReference type="EMBL" id="BMAV01003246">
    <property type="protein sequence ID" value="GFY42686.1"/>
    <property type="molecule type" value="Genomic_DNA"/>
</dbReference>
<organism evidence="1 2">
    <name type="scientific">Trichonephila inaurata madagascariensis</name>
    <dbReference type="NCBI Taxonomy" id="2747483"/>
    <lineage>
        <taxon>Eukaryota</taxon>
        <taxon>Metazoa</taxon>
        <taxon>Ecdysozoa</taxon>
        <taxon>Arthropoda</taxon>
        <taxon>Chelicerata</taxon>
        <taxon>Arachnida</taxon>
        <taxon>Araneae</taxon>
        <taxon>Araneomorphae</taxon>
        <taxon>Entelegynae</taxon>
        <taxon>Araneoidea</taxon>
        <taxon>Nephilidae</taxon>
        <taxon>Trichonephila</taxon>
        <taxon>Trichonephila inaurata</taxon>
    </lineage>
</organism>